<dbReference type="InterPro" id="IPR011990">
    <property type="entry name" value="TPR-like_helical_dom_sf"/>
</dbReference>
<evidence type="ECO:0000259" key="5">
    <source>
        <dbReference type="SMART" id="SM00862"/>
    </source>
</evidence>
<gene>
    <name evidence="7" type="ORF">E1261_18120</name>
</gene>
<dbReference type="InterPro" id="IPR003593">
    <property type="entry name" value="AAA+_ATPase"/>
</dbReference>
<dbReference type="PANTHER" id="PTHR47691:SF3">
    <property type="entry name" value="HTH-TYPE TRANSCRIPTIONAL REGULATOR RV0890C-RELATED"/>
    <property type="match status" value="1"/>
</dbReference>
<evidence type="ECO:0000259" key="6">
    <source>
        <dbReference type="SMART" id="SM01043"/>
    </source>
</evidence>
<dbReference type="InterPro" id="IPR049945">
    <property type="entry name" value="AAA_22"/>
</dbReference>
<dbReference type="GO" id="GO:0006355">
    <property type="term" value="P:regulation of DNA-templated transcription"/>
    <property type="evidence" value="ECO:0007669"/>
    <property type="project" value="InterPro"/>
</dbReference>
<name>A0A4V2XRA7_9ACTN</name>
<comment type="similarity">
    <text evidence="1">Belongs to the AfsR/DnrI/RedD regulatory family.</text>
</comment>
<dbReference type="Gene3D" id="1.10.10.10">
    <property type="entry name" value="Winged helix-like DNA-binding domain superfamily/Winged helix DNA-binding domain"/>
    <property type="match status" value="1"/>
</dbReference>
<dbReference type="InterPro" id="IPR019734">
    <property type="entry name" value="TPR_rpt"/>
</dbReference>
<dbReference type="InterPro" id="IPR001867">
    <property type="entry name" value="OmpR/PhoB-type_DNA-bd"/>
</dbReference>
<dbReference type="SUPFAM" id="SSF48452">
    <property type="entry name" value="TPR-like"/>
    <property type="match status" value="2"/>
</dbReference>
<organism evidence="7 8">
    <name type="scientific">Kribbella albertanoniae</name>
    <dbReference type="NCBI Taxonomy" id="1266829"/>
    <lineage>
        <taxon>Bacteria</taxon>
        <taxon>Bacillati</taxon>
        <taxon>Actinomycetota</taxon>
        <taxon>Actinomycetes</taxon>
        <taxon>Propionibacteriales</taxon>
        <taxon>Kribbellaceae</taxon>
        <taxon>Kribbella</taxon>
    </lineage>
</organism>
<feature type="domain" description="AAA+ ATPase" evidence="4">
    <location>
        <begin position="285"/>
        <end position="429"/>
    </location>
</feature>
<evidence type="ECO:0000256" key="3">
    <source>
        <dbReference type="PROSITE-ProRule" id="PRU00339"/>
    </source>
</evidence>
<dbReference type="RefSeq" id="WP_132408053.1">
    <property type="nucleotide sequence ID" value="NZ_SMKA01000074.1"/>
</dbReference>
<dbReference type="PANTHER" id="PTHR47691">
    <property type="entry name" value="REGULATOR-RELATED"/>
    <property type="match status" value="1"/>
</dbReference>
<dbReference type="InterPro" id="IPR016032">
    <property type="entry name" value="Sig_transdc_resp-reg_C-effctor"/>
</dbReference>
<dbReference type="EMBL" id="SMKA01000074">
    <property type="protein sequence ID" value="TDC28575.1"/>
    <property type="molecule type" value="Genomic_DNA"/>
</dbReference>
<evidence type="ECO:0000259" key="4">
    <source>
        <dbReference type="SMART" id="SM00382"/>
    </source>
</evidence>
<dbReference type="CDD" id="cd15831">
    <property type="entry name" value="BTAD"/>
    <property type="match status" value="1"/>
</dbReference>
<feature type="domain" description="Bacterial transcriptional activator" evidence="6">
    <location>
        <begin position="102"/>
        <end position="245"/>
    </location>
</feature>
<keyword evidence="2" id="KW-0238">DNA-binding</keyword>
<dbReference type="InterPro" id="IPR027417">
    <property type="entry name" value="P-loop_NTPase"/>
</dbReference>
<dbReference type="Proteomes" id="UP000295075">
    <property type="component" value="Unassembled WGS sequence"/>
</dbReference>
<dbReference type="GO" id="GO:0003677">
    <property type="term" value="F:DNA binding"/>
    <property type="evidence" value="ECO:0007669"/>
    <property type="project" value="UniProtKB-KW"/>
</dbReference>
<dbReference type="SMART" id="SM00862">
    <property type="entry name" value="Trans_reg_C"/>
    <property type="match status" value="1"/>
</dbReference>
<comment type="caution">
    <text evidence="7">The sequence shown here is derived from an EMBL/GenBank/DDBJ whole genome shotgun (WGS) entry which is preliminary data.</text>
</comment>
<dbReference type="InterPro" id="IPR036388">
    <property type="entry name" value="WH-like_DNA-bd_sf"/>
</dbReference>
<dbReference type="GO" id="GO:0016887">
    <property type="term" value="F:ATP hydrolysis activity"/>
    <property type="evidence" value="ECO:0007669"/>
    <property type="project" value="InterPro"/>
</dbReference>
<proteinExistence type="inferred from homology"/>
<dbReference type="SUPFAM" id="SSF52540">
    <property type="entry name" value="P-loop containing nucleoside triphosphate hydrolases"/>
    <property type="match status" value="1"/>
</dbReference>
<evidence type="ECO:0000256" key="1">
    <source>
        <dbReference type="ARBA" id="ARBA00005820"/>
    </source>
</evidence>
<dbReference type="OrthoDB" id="3755432at2"/>
<dbReference type="PROSITE" id="PS50005">
    <property type="entry name" value="TPR"/>
    <property type="match status" value="1"/>
</dbReference>
<keyword evidence="3" id="KW-0802">TPR repeat</keyword>
<evidence type="ECO:0000256" key="2">
    <source>
        <dbReference type="ARBA" id="ARBA00023125"/>
    </source>
</evidence>
<dbReference type="Pfam" id="PF03704">
    <property type="entry name" value="BTAD"/>
    <property type="match status" value="1"/>
</dbReference>
<accession>A0A4V2XRA7</accession>
<keyword evidence="8" id="KW-1185">Reference proteome</keyword>
<dbReference type="InterPro" id="IPR005158">
    <property type="entry name" value="BTAD"/>
</dbReference>
<dbReference type="SMART" id="SM01043">
    <property type="entry name" value="BTAD"/>
    <property type="match status" value="1"/>
</dbReference>
<dbReference type="GO" id="GO:0000160">
    <property type="term" value="P:phosphorelay signal transduction system"/>
    <property type="evidence" value="ECO:0007669"/>
    <property type="project" value="InterPro"/>
</dbReference>
<dbReference type="Pfam" id="PF13424">
    <property type="entry name" value="TPR_12"/>
    <property type="match status" value="1"/>
</dbReference>
<reference evidence="7 8" key="1">
    <citation type="submission" date="2019-03" db="EMBL/GenBank/DDBJ databases">
        <title>Draft genome sequences of novel Actinobacteria.</title>
        <authorList>
            <person name="Sahin N."/>
            <person name="Ay H."/>
            <person name="Saygin H."/>
        </authorList>
    </citation>
    <scope>NUCLEOTIDE SEQUENCE [LARGE SCALE GENOMIC DNA]</scope>
    <source>
        <strain evidence="7 8">JCM 30547</strain>
    </source>
</reference>
<evidence type="ECO:0000313" key="8">
    <source>
        <dbReference type="Proteomes" id="UP000295075"/>
    </source>
</evidence>
<feature type="domain" description="OmpR/PhoB-type" evidence="5">
    <location>
        <begin position="23"/>
        <end position="97"/>
    </location>
</feature>
<dbReference type="Gene3D" id="1.25.40.10">
    <property type="entry name" value="Tetratricopeptide repeat domain"/>
    <property type="match status" value="2"/>
</dbReference>
<dbReference type="SUPFAM" id="SSF46894">
    <property type="entry name" value="C-terminal effector domain of the bipartite response regulators"/>
    <property type="match status" value="1"/>
</dbReference>
<dbReference type="SMART" id="SM00382">
    <property type="entry name" value="AAA"/>
    <property type="match status" value="1"/>
</dbReference>
<sequence>MNPSGDGEFEVRVLGPTEVRVRDETFRVERALERALLVRLALARGHGVPDETLAADLWGEGQVDKPTERLRVLIYRLRKALGAHAAAVHRAPNGYALKGRLADLLTVEDELLAIRAARRSGQPGRICAAAAEALAQWRGPAFADVRETPYGAVEAARLESLHLDLLTDRLEAELALGTIAVSEVDQLARRNPLNERLVGLSVVALYRAGRQAEALARVSDLRRALADQLGIDPSPTTLELELRLLRQDPSLLVRDVRPVDEAAEPGTSMIGRGPEVTALLDRLRRPAVVTLTGAPGVGKTRLAREVANLVAQPGRPVVWLDLTRLSRGDAVLPSLAAATQVDAAGNELLPLCVARLAGALLVLDGAEHVLDPIADLLMAIADQGERVSVLITSQRPVRVSAEEVRPLGPLSRADAIRLFQERCGLGPDDDAEVADTICTAVDRYPLAIELAAGLTRTLTVEQIAQRIEYRLRLLVGGARSAGGRHSSLRTAIDWSCSLLDPLGQALLHRVAVFAGGFTLEAAEEVASGNEPPIEAADIAPLLADLHDRSLITISVEPGGHRFGLLESIRDYALEGLVADGNEIDVRRRQADWCAELAARTQRYGGADHELLVGELSREEANLRSAVQWSLETPGEAHRVLAIAAPTWWYWWSHGRLIVEARDWLHRALAIEEEAPPRDRAVALRATASLTRNSGDAVGALALGERALGIFRSLGDDLGCTSTLVGLCISNLALAKFETALELGFQASELAEFVGEPRLLGTAMNVTGGALRGLGRLEEAEERFQAAVELWRRIDDRRGQAGTLGNLGLVYQRTGDLGRARERLRDALQLYREIDLTEGIIDIVELVAGLEVAAGRYRSALRILTVAGIQRLRLGAPLIIADELEARDLVEAAARSALGAEADVVVAASRDDSLTQLADELLGSLSG</sequence>
<evidence type="ECO:0000313" key="7">
    <source>
        <dbReference type="EMBL" id="TDC28575.1"/>
    </source>
</evidence>
<dbReference type="AlphaFoldDB" id="A0A4V2XRA7"/>
<feature type="repeat" description="TPR" evidence="3">
    <location>
        <begin position="800"/>
        <end position="833"/>
    </location>
</feature>
<protein>
    <submittedName>
        <fullName evidence="7">Tetratricopeptide repeat protein</fullName>
    </submittedName>
</protein>
<dbReference type="Pfam" id="PF13401">
    <property type="entry name" value="AAA_22"/>
    <property type="match status" value="1"/>
</dbReference>
<dbReference type="Gene3D" id="3.40.50.300">
    <property type="entry name" value="P-loop containing nucleotide triphosphate hydrolases"/>
    <property type="match status" value="1"/>
</dbReference>